<dbReference type="EMBL" id="PNBA02000018">
    <property type="protein sequence ID" value="KAG6393432.1"/>
    <property type="molecule type" value="Genomic_DNA"/>
</dbReference>
<keyword evidence="2" id="KW-0328">Glycosyltransferase</keyword>
<keyword evidence="4" id="KW-1185">Reference proteome</keyword>
<reference evidence="3" key="2">
    <citation type="submission" date="2020-08" db="EMBL/GenBank/DDBJ databases">
        <title>Plant Genome Project.</title>
        <authorList>
            <person name="Zhang R.-G."/>
        </authorList>
    </citation>
    <scope>NUCLEOTIDE SEQUENCE</scope>
    <source>
        <strain evidence="3">Huo1</strain>
        <tissue evidence="3">Leaf</tissue>
    </source>
</reference>
<comment type="similarity">
    <text evidence="1">Belongs to the UDP-glycosyltransferase family.</text>
</comment>
<dbReference type="GO" id="GO:0080044">
    <property type="term" value="F:quercetin 7-O-glucosyltransferase activity"/>
    <property type="evidence" value="ECO:0007669"/>
    <property type="project" value="TreeGrafter"/>
</dbReference>
<name>A0A8X8Z613_SALSN</name>
<dbReference type="Proteomes" id="UP000298416">
    <property type="component" value="Unassembled WGS sequence"/>
</dbReference>
<dbReference type="PANTHER" id="PTHR11926">
    <property type="entry name" value="GLUCOSYL/GLUCURONOSYL TRANSFERASES"/>
    <property type="match status" value="1"/>
</dbReference>
<organism evidence="3">
    <name type="scientific">Salvia splendens</name>
    <name type="common">Scarlet sage</name>
    <dbReference type="NCBI Taxonomy" id="180675"/>
    <lineage>
        <taxon>Eukaryota</taxon>
        <taxon>Viridiplantae</taxon>
        <taxon>Streptophyta</taxon>
        <taxon>Embryophyta</taxon>
        <taxon>Tracheophyta</taxon>
        <taxon>Spermatophyta</taxon>
        <taxon>Magnoliopsida</taxon>
        <taxon>eudicotyledons</taxon>
        <taxon>Gunneridae</taxon>
        <taxon>Pentapetalae</taxon>
        <taxon>asterids</taxon>
        <taxon>lamiids</taxon>
        <taxon>Lamiales</taxon>
        <taxon>Lamiaceae</taxon>
        <taxon>Nepetoideae</taxon>
        <taxon>Mentheae</taxon>
        <taxon>Salviinae</taxon>
        <taxon>Salvia</taxon>
        <taxon>Salvia subgen. Calosphace</taxon>
        <taxon>core Calosphace</taxon>
    </lineage>
</organism>
<dbReference type="PANTHER" id="PTHR11926:SF870">
    <property type="entry name" value="UDP-GLYCOSYLTRANSFERASE 75B1"/>
    <property type="match status" value="1"/>
</dbReference>
<keyword evidence="2" id="KW-0808">Transferase</keyword>
<evidence type="ECO:0000256" key="2">
    <source>
        <dbReference type="ARBA" id="ARBA00022676"/>
    </source>
</evidence>
<dbReference type="AlphaFoldDB" id="A0A8X8Z613"/>
<protein>
    <submittedName>
        <fullName evidence="3">Uncharacterized protein</fullName>
    </submittedName>
</protein>
<comment type="caution">
    <text evidence="3">The sequence shown here is derived from an EMBL/GenBank/DDBJ whole genome shotgun (WGS) entry which is preliminary data.</text>
</comment>
<evidence type="ECO:0000313" key="4">
    <source>
        <dbReference type="Proteomes" id="UP000298416"/>
    </source>
</evidence>
<proteinExistence type="inferred from homology"/>
<dbReference type="GO" id="GO:0080043">
    <property type="term" value="F:quercetin 3-O-glucosyltransferase activity"/>
    <property type="evidence" value="ECO:0007669"/>
    <property type="project" value="TreeGrafter"/>
</dbReference>
<evidence type="ECO:0000256" key="1">
    <source>
        <dbReference type="ARBA" id="ARBA00009995"/>
    </source>
</evidence>
<accession>A0A8X8Z613</accession>
<gene>
    <name evidence="3" type="ORF">SASPL_147673</name>
</gene>
<dbReference type="Gene3D" id="3.40.50.2000">
    <property type="entry name" value="Glycogen Phosphorylase B"/>
    <property type="match status" value="2"/>
</dbReference>
<dbReference type="SUPFAM" id="SSF53756">
    <property type="entry name" value="UDP-Glycosyltransferase/glycogen phosphorylase"/>
    <property type="match status" value="1"/>
</dbReference>
<reference evidence="3" key="1">
    <citation type="submission" date="2018-01" db="EMBL/GenBank/DDBJ databases">
        <authorList>
            <person name="Mao J.F."/>
        </authorList>
    </citation>
    <scope>NUCLEOTIDE SEQUENCE</scope>
    <source>
        <strain evidence="3">Huo1</strain>
        <tissue evidence="3">Leaf</tissue>
    </source>
</reference>
<sequence length="120" mass="12978">MEEIAAGLLRSGRPFLWVIRAMADLLCSGGADAPVTRMLCHALWVELDSGEPVLWGPCRCVSPLDGSGDECEDDRGLMDGEVKSLEFRQNANKWKGLAREAAAENGSSTMNLKAFLVHAS</sequence>
<evidence type="ECO:0000313" key="3">
    <source>
        <dbReference type="EMBL" id="KAG6393432.1"/>
    </source>
</evidence>